<dbReference type="SMART" id="SM00174">
    <property type="entry name" value="RHO"/>
    <property type="match status" value="1"/>
</dbReference>
<dbReference type="SMART" id="SM00175">
    <property type="entry name" value="RAB"/>
    <property type="match status" value="1"/>
</dbReference>
<dbReference type="SMART" id="SM00173">
    <property type="entry name" value="RAS"/>
    <property type="match status" value="1"/>
</dbReference>
<feature type="region of interest" description="Disordered" evidence="3">
    <location>
        <begin position="192"/>
        <end position="214"/>
    </location>
</feature>
<feature type="compositionally biased region" description="Basic residues" evidence="3">
    <location>
        <begin position="198"/>
        <end position="214"/>
    </location>
</feature>
<dbReference type="PRINTS" id="PR00449">
    <property type="entry name" value="RASTRNSFRMNG"/>
</dbReference>
<dbReference type="STRING" id="691883.A0A058ZG18"/>
<dbReference type="OMA" id="LASEWHC"/>
<keyword evidence="5" id="KW-1185">Reference proteome</keyword>
<dbReference type="PROSITE" id="PS51420">
    <property type="entry name" value="RHO"/>
    <property type="match status" value="1"/>
</dbReference>
<dbReference type="PANTHER" id="PTHR24070">
    <property type="entry name" value="RAS, DI-RAS, AND RHEB FAMILY MEMBERS OF SMALL GTPASE SUPERFAMILY"/>
    <property type="match status" value="1"/>
</dbReference>
<name>A0A058ZG18_FONAL</name>
<dbReference type="GO" id="GO:0003924">
    <property type="term" value="F:GTPase activity"/>
    <property type="evidence" value="ECO:0007669"/>
    <property type="project" value="InterPro"/>
</dbReference>
<dbReference type="InterPro" id="IPR005225">
    <property type="entry name" value="Small_GTP-bd"/>
</dbReference>
<proteinExistence type="predicted"/>
<dbReference type="OrthoDB" id="5976022at2759"/>
<dbReference type="FunFam" id="3.40.50.300:FF:002309">
    <property type="entry name" value="Ras-related protein Ral-A"/>
    <property type="match status" value="1"/>
</dbReference>
<dbReference type="Proteomes" id="UP000030693">
    <property type="component" value="Unassembled WGS sequence"/>
</dbReference>
<dbReference type="GO" id="GO:0007165">
    <property type="term" value="P:signal transduction"/>
    <property type="evidence" value="ECO:0007669"/>
    <property type="project" value="InterPro"/>
</dbReference>
<dbReference type="Gene3D" id="3.40.50.300">
    <property type="entry name" value="P-loop containing nucleotide triphosphate hydrolases"/>
    <property type="match status" value="1"/>
</dbReference>
<dbReference type="GO" id="GO:0016020">
    <property type="term" value="C:membrane"/>
    <property type="evidence" value="ECO:0007669"/>
    <property type="project" value="InterPro"/>
</dbReference>
<dbReference type="AlphaFoldDB" id="A0A058ZG18"/>
<dbReference type="PROSITE" id="PS51419">
    <property type="entry name" value="RAB"/>
    <property type="match status" value="1"/>
</dbReference>
<evidence type="ECO:0000256" key="3">
    <source>
        <dbReference type="SAM" id="MobiDB-lite"/>
    </source>
</evidence>
<protein>
    <submittedName>
        <fullName evidence="4">Ras-like protein Ral-A</fullName>
    </submittedName>
</protein>
<keyword evidence="2" id="KW-0342">GTP-binding</keyword>
<dbReference type="GeneID" id="20525570"/>
<dbReference type="NCBIfam" id="TIGR00231">
    <property type="entry name" value="small_GTP"/>
    <property type="match status" value="1"/>
</dbReference>
<dbReference type="InterPro" id="IPR027417">
    <property type="entry name" value="P-loop_NTPase"/>
</dbReference>
<dbReference type="EMBL" id="KB932201">
    <property type="protein sequence ID" value="KCV73304.1"/>
    <property type="molecule type" value="Genomic_DNA"/>
</dbReference>
<evidence type="ECO:0000256" key="2">
    <source>
        <dbReference type="ARBA" id="ARBA00023134"/>
    </source>
</evidence>
<accession>A0A058ZG18</accession>
<evidence type="ECO:0000313" key="5">
    <source>
        <dbReference type="Proteomes" id="UP000030693"/>
    </source>
</evidence>
<dbReference type="PROSITE" id="PS51421">
    <property type="entry name" value="RAS"/>
    <property type="match status" value="1"/>
</dbReference>
<evidence type="ECO:0000256" key="1">
    <source>
        <dbReference type="ARBA" id="ARBA00022741"/>
    </source>
</evidence>
<reference evidence="4" key="1">
    <citation type="submission" date="2013-04" db="EMBL/GenBank/DDBJ databases">
        <title>The Genome Sequence of Fonticula alba ATCC 38817.</title>
        <authorList>
            <consortium name="The Broad Institute Genomics Platform"/>
            <person name="Russ C."/>
            <person name="Cuomo C."/>
            <person name="Burger G."/>
            <person name="Gray M.W."/>
            <person name="Holland P.W.H."/>
            <person name="King N."/>
            <person name="Lang F.B.F."/>
            <person name="Roger A.J."/>
            <person name="Ruiz-Trillo I."/>
            <person name="Brown M."/>
            <person name="Walker B."/>
            <person name="Young S."/>
            <person name="Zeng Q."/>
            <person name="Gargeya S."/>
            <person name="Fitzgerald M."/>
            <person name="Haas B."/>
            <person name="Abouelleil A."/>
            <person name="Allen A.W."/>
            <person name="Alvarado L."/>
            <person name="Arachchi H.M."/>
            <person name="Berlin A.M."/>
            <person name="Chapman S.B."/>
            <person name="Gainer-Dewar J."/>
            <person name="Goldberg J."/>
            <person name="Griggs A."/>
            <person name="Gujja S."/>
            <person name="Hansen M."/>
            <person name="Howarth C."/>
            <person name="Imamovic A."/>
            <person name="Ireland A."/>
            <person name="Larimer J."/>
            <person name="McCowan C."/>
            <person name="Murphy C."/>
            <person name="Pearson M."/>
            <person name="Poon T.W."/>
            <person name="Priest M."/>
            <person name="Roberts A."/>
            <person name="Saif S."/>
            <person name="Shea T."/>
            <person name="Sisk P."/>
            <person name="Sykes S."/>
            <person name="Wortman J."/>
            <person name="Nusbaum C."/>
            <person name="Birren B."/>
        </authorList>
    </citation>
    <scope>NUCLEOTIDE SEQUENCE [LARGE SCALE GENOMIC DNA]</scope>
    <source>
        <strain evidence="4">ATCC 38817</strain>
    </source>
</reference>
<dbReference type="Pfam" id="PF00071">
    <property type="entry name" value="Ras"/>
    <property type="match status" value="1"/>
</dbReference>
<dbReference type="InterPro" id="IPR020849">
    <property type="entry name" value="Small_GTPase_Ras-type"/>
</dbReference>
<organism evidence="4">
    <name type="scientific">Fonticula alba</name>
    <name type="common">Slime mold</name>
    <dbReference type="NCBI Taxonomy" id="691883"/>
    <lineage>
        <taxon>Eukaryota</taxon>
        <taxon>Rotosphaerida</taxon>
        <taxon>Fonticulaceae</taxon>
        <taxon>Fonticula</taxon>
    </lineage>
</organism>
<dbReference type="CDD" id="cd00876">
    <property type="entry name" value="Ras"/>
    <property type="match status" value="1"/>
</dbReference>
<sequence>MSRSRSAPSGGSSAGSGASGTPALHKLIVVGLGGVGKTAIIFQYVYGDFISSYDPTKADSYRKKIMFEDEEINIDVLDTSGQEEYAAIRDNYYRCGEGFLCVFSLTERETLDALDDFIEQIHRVLDDTEIPIILVGNKSDLERSRAVFSEEAQAKADHWKIPYYETSAKTRHNIDEVFTHIIRSITQRKRAASTAARTNRRRGGSGKRRGCVLL</sequence>
<evidence type="ECO:0000313" key="4">
    <source>
        <dbReference type="EMBL" id="KCV73304.1"/>
    </source>
</evidence>
<dbReference type="InterPro" id="IPR001806">
    <property type="entry name" value="Small_GTPase"/>
</dbReference>
<dbReference type="RefSeq" id="XP_009493005.1">
    <property type="nucleotide sequence ID" value="XM_009494730.1"/>
</dbReference>
<gene>
    <name evidence="4" type="ORF">H696_00845</name>
</gene>
<dbReference type="SMART" id="SM00176">
    <property type="entry name" value="RAN"/>
    <property type="match status" value="1"/>
</dbReference>
<dbReference type="GO" id="GO:0005525">
    <property type="term" value="F:GTP binding"/>
    <property type="evidence" value="ECO:0007669"/>
    <property type="project" value="UniProtKB-KW"/>
</dbReference>
<dbReference type="eggNOG" id="KOG0395">
    <property type="taxonomic scope" value="Eukaryota"/>
</dbReference>
<dbReference type="SUPFAM" id="SSF52540">
    <property type="entry name" value="P-loop containing nucleoside triphosphate hydrolases"/>
    <property type="match status" value="1"/>
</dbReference>
<keyword evidence="1" id="KW-0547">Nucleotide-binding</keyword>